<accession>A0A9W9SZL8</accession>
<name>A0A9W9SZL8_9EURO</name>
<evidence type="ECO:0000256" key="2">
    <source>
        <dbReference type="ARBA" id="ARBA00018687"/>
    </source>
</evidence>
<dbReference type="EMBL" id="JAPQKR010000012">
    <property type="protein sequence ID" value="KAJ5203736.1"/>
    <property type="molecule type" value="Genomic_DNA"/>
</dbReference>
<evidence type="ECO:0000313" key="8">
    <source>
        <dbReference type="Proteomes" id="UP001150904"/>
    </source>
</evidence>
<evidence type="ECO:0000259" key="6">
    <source>
        <dbReference type="Pfam" id="PF02463"/>
    </source>
</evidence>
<feature type="coiled-coil region" evidence="4">
    <location>
        <begin position="466"/>
        <end position="493"/>
    </location>
</feature>
<dbReference type="InterPro" id="IPR003395">
    <property type="entry name" value="RecF/RecN/SMC_N"/>
</dbReference>
<feature type="region of interest" description="Disordered" evidence="5">
    <location>
        <begin position="1160"/>
        <end position="1188"/>
    </location>
</feature>
<evidence type="ECO:0000313" key="7">
    <source>
        <dbReference type="EMBL" id="KAJ5203736.1"/>
    </source>
</evidence>
<organism evidence="7 8">
    <name type="scientific">Penicillium cinerascens</name>
    <dbReference type="NCBI Taxonomy" id="70096"/>
    <lineage>
        <taxon>Eukaryota</taxon>
        <taxon>Fungi</taxon>
        <taxon>Dikarya</taxon>
        <taxon>Ascomycota</taxon>
        <taxon>Pezizomycotina</taxon>
        <taxon>Eurotiomycetes</taxon>
        <taxon>Eurotiomycetidae</taxon>
        <taxon>Eurotiales</taxon>
        <taxon>Aspergillaceae</taxon>
        <taxon>Penicillium</taxon>
    </lineage>
</organism>
<keyword evidence="3 4" id="KW-0175">Coiled coil</keyword>
<dbReference type="InterPro" id="IPR027417">
    <property type="entry name" value="P-loop_NTPase"/>
</dbReference>
<dbReference type="GeneID" id="83178978"/>
<dbReference type="Proteomes" id="UP001150904">
    <property type="component" value="Unassembled WGS sequence"/>
</dbReference>
<dbReference type="OrthoDB" id="10254973at2759"/>
<dbReference type="PANTHER" id="PTHR45916">
    <property type="entry name" value="STRUCTURAL MAINTENANCE OF CHROMOSOMES PROTEIN 5"/>
    <property type="match status" value="1"/>
</dbReference>
<dbReference type="GO" id="GO:0000724">
    <property type="term" value="P:double-strand break repair via homologous recombination"/>
    <property type="evidence" value="ECO:0007669"/>
    <property type="project" value="TreeGrafter"/>
</dbReference>
<dbReference type="GO" id="GO:0005634">
    <property type="term" value="C:nucleus"/>
    <property type="evidence" value="ECO:0007669"/>
    <property type="project" value="TreeGrafter"/>
</dbReference>
<keyword evidence="8" id="KW-1185">Reference proteome</keyword>
<dbReference type="Gene3D" id="3.40.50.300">
    <property type="entry name" value="P-loop containing nucleotide triphosphate hydrolases"/>
    <property type="match status" value="2"/>
</dbReference>
<feature type="compositionally biased region" description="Polar residues" evidence="5">
    <location>
        <begin position="408"/>
        <end position="419"/>
    </location>
</feature>
<comment type="caution">
    <text evidence="7">The sequence shown here is derived from an EMBL/GenBank/DDBJ whole genome shotgun (WGS) entry which is preliminary data.</text>
</comment>
<evidence type="ECO:0000256" key="4">
    <source>
        <dbReference type="SAM" id="Coils"/>
    </source>
</evidence>
<evidence type="ECO:0000256" key="5">
    <source>
        <dbReference type="SAM" id="MobiDB-lite"/>
    </source>
</evidence>
<feature type="compositionally biased region" description="Basic and acidic residues" evidence="5">
    <location>
        <begin position="1169"/>
        <end position="1188"/>
    </location>
</feature>
<feature type="coiled-coil region" evidence="4">
    <location>
        <begin position="243"/>
        <end position="337"/>
    </location>
</feature>
<feature type="domain" description="RecF/RecN/SMC N-terminal" evidence="6">
    <location>
        <begin position="85"/>
        <end position="1079"/>
    </location>
</feature>
<sequence length="1188" mass="134916">MSSHAVPSRRPRDDDDESDQSESSTGSSPHPSNKRPRLSGVQNEDTSDEDESDASDSEEQRTQLATQRKEVHPGIGPGGYKAGAIVRIKVKNFVTYTSAEFFPGPRLNMVIGPNGTGKSTLVCAICLGLGWGPQHLGRAKDLGEFVKHGAREATIEIELAGPPKYNRNPVIRRIIKRDGNKSFFSLNGQQASQQKVKKLAESFAIQVDNLCQFLPQDKVAEFAALTPVELLYSTQRAAAGPQMIEWHDDLKRLRAEQKKLEIDNRADQDVLRNLENRQEMQRADVERMRQRAEVKRKLELLEMYRPFVEYRDHVKTFEVLRARKAQLEEEQTQLKADLEPAMESLTAKQSYCDRVKDVRDYRKQQVDDLHNIASARGERIEDLQSEIKDLEGKIEAEKKSGAKHRSEATTATQTINRLQRQQEEEAVEFDPEFYNEQLRAKRLEKRDLETKGKEVIDKRKPLIARCNDLRNLVKEEERRLENLNSQHGQQEAKLQRLSPDSHKAYEWLLNNQDKFEKEVFGPPIVTCSVTDPKYANAVESLLQKTDLTAFTVQSRNDFRTMQRVAIKEMGLHDITLKTSSAPLSAMRSPLPDEALRRLGFDGWAKDFIEGPEPVIASLCSENRLHQTPVSLHDISDEAYNELENAEASPIGSWVSGKHSYQVTRRREYKAKSTRVRQVRPAQVWTSQPVDASLKQHHREAIESYNREFNEIQEELKSEKEKANELGKTIQRLKDEMEELEKEKGAKQSAHTQWRAIPERLSQQEAKLKGLQELFVQVKERVSEIRDEQIELAVKKAEATIEYADAVEQLRQAYEELMKVEIQHLEASSDLQTLRIKHHDFAVMLEKKSEEVSRAVQALREGRQKGQALGRSAKRIIEAHKDDPDATEVHNMLSEAEYNMDKLNADIDSEKARLELTHGGSPHLIKEFEEREKQIRRLQDKLADFQAKLATYQGGIDEVRSHWEPRLDALVGKISDAFSDSFQRIGCAGQVSLDKVEDEPGQNGEPGGSDFERWSIQIHVKFREHENLSLLDSHRQSGGERAVSTIFYLMALQSLSASPFRVVDEINQGMDPRNERMVHGRLVDIACASSDSDDTDDDENPIGGGGGGQYFLITPKLLSGLVYKPGMRVLCIYSGEHMPEDYAKLDFRLAIRTMKEIAGSTVNTGNTGKENAKGKGRAIDKEPSVDVYA</sequence>
<feature type="coiled-coil region" evidence="4">
    <location>
        <begin position="892"/>
        <end position="954"/>
    </location>
</feature>
<feature type="region of interest" description="Disordered" evidence="5">
    <location>
        <begin position="1"/>
        <end position="78"/>
    </location>
</feature>
<evidence type="ECO:0000256" key="3">
    <source>
        <dbReference type="ARBA" id="ARBA00023054"/>
    </source>
</evidence>
<reference evidence="7" key="2">
    <citation type="journal article" date="2023" name="IMA Fungus">
        <title>Comparative genomic study of the Penicillium genus elucidates a diverse pangenome and 15 lateral gene transfer events.</title>
        <authorList>
            <person name="Petersen C."/>
            <person name="Sorensen T."/>
            <person name="Nielsen M.R."/>
            <person name="Sondergaard T.E."/>
            <person name="Sorensen J.L."/>
            <person name="Fitzpatrick D.A."/>
            <person name="Frisvad J.C."/>
            <person name="Nielsen K.L."/>
        </authorList>
    </citation>
    <scope>NUCLEOTIDE SEQUENCE</scope>
    <source>
        <strain evidence="7">IBT 15544</strain>
    </source>
</reference>
<dbReference type="Pfam" id="PF02463">
    <property type="entry name" value="SMC_N"/>
    <property type="match status" value="1"/>
</dbReference>
<reference evidence="7" key="1">
    <citation type="submission" date="2022-12" db="EMBL/GenBank/DDBJ databases">
        <authorList>
            <person name="Petersen C."/>
        </authorList>
    </citation>
    <scope>NUCLEOTIDE SEQUENCE</scope>
    <source>
        <strain evidence="7">IBT 15544</strain>
    </source>
</reference>
<gene>
    <name evidence="7" type="ORF">N7498_004615</name>
</gene>
<feature type="coiled-coil region" evidence="4">
    <location>
        <begin position="694"/>
        <end position="822"/>
    </location>
</feature>
<proteinExistence type="inferred from homology"/>
<dbReference type="GO" id="GO:0003697">
    <property type="term" value="F:single-stranded DNA binding"/>
    <property type="evidence" value="ECO:0007669"/>
    <property type="project" value="TreeGrafter"/>
</dbReference>
<dbReference type="RefSeq" id="XP_058308215.1">
    <property type="nucleotide sequence ID" value="XM_058451677.1"/>
</dbReference>
<dbReference type="AlphaFoldDB" id="A0A9W9SZL8"/>
<comment type="similarity">
    <text evidence="1">Belongs to the SMC family. SMC5 subfamily.</text>
</comment>
<dbReference type="SUPFAM" id="SSF52540">
    <property type="entry name" value="P-loop containing nucleoside triphosphate hydrolases"/>
    <property type="match status" value="1"/>
</dbReference>
<dbReference type="GO" id="GO:0030915">
    <property type="term" value="C:Smc5-Smc6 complex"/>
    <property type="evidence" value="ECO:0007669"/>
    <property type="project" value="TreeGrafter"/>
</dbReference>
<feature type="compositionally biased region" description="Basic and acidic residues" evidence="5">
    <location>
        <begin position="396"/>
        <end position="407"/>
    </location>
</feature>
<feature type="compositionally biased region" description="Acidic residues" evidence="5">
    <location>
        <begin position="45"/>
        <end position="57"/>
    </location>
</feature>
<feature type="compositionally biased region" description="Low complexity" evidence="5">
    <location>
        <begin position="21"/>
        <end position="31"/>
    </location>
</feature>
<dbReference type="PANTHER" id="PTHR45916:SF1">
    <property type="entry name" value="STRUCTURAL MAINTENANCE OF CHROMOSOMES PROTEIN 5"/>
    <property type="match status" value="1"/>
</dbReference>
<evidence type="ECO:0000256" key="1">
    <source>
        <dbReference type="ARBA" id="ARBA00010171"/>
    </source>
</evidence>
<feature type="region of interest" description="Disordered" evidence="5">
    <location>
        <begin position="396"/>
        <end position="431"/>
    </location>
</feature>
<protein>
    <recommendedName>
        <fullName evidence="2">Structural maintenance of chromosomes protein 5</fullName>
    </recommendedName>
</protein>